<sequence>MGLTTGIDTYVTTEEAGAYIAMHYLSTDEQRMAWENAGDDKEIALRRACAALDSLTFRGVKFAFPQPLAFPRYFGENYAMIDGVLYAPEVDRYPELREVPQAIKAAQIEEALEIISPSEATENREIRNGPVQSYSIGHLSESFDKASVGSLQSALASVRAQELIRPYTGGGYEVR</sequence>
<proteinExistence type="predicted"/>
<dbReference type="AlphaFoldDB" id="A0A136Q8W5"/>
<gene>
    <name evidence="2" type="ORF">HMPREF3293_00111</name>
</gene>
<reference evidence="3" key="1">
    <citation type="submission" date="2016-02" db="EMBL/GenBank/DDBJ databases">
        <authorList>
            <person name="Mitreva M."/>
            <person name="Pepin K.H."/>
            <person name="Mihindukulasuriya K.A."/>
            <person name="Fulton R."/>
            <person name="Fronick C."/>
            <person name="O'Laughlin M."/>
            <person name="Miner T."/>
            <person name="Herter B."/>
            <person name="Rosa B.A."/>
            <person name="Cordes M."/>
            <person name="Tomlinson C."/>
            <person name="Wollam A."/>
            <person name="Palsikar V.B."/>
            <person name="Mardis E.R."/>
            <person name="Wilson R.K."/>
        </authorList>
    </citation>
    <scope>NUCLEOTIDE SEQUENCE [LARGE SCALE GENOMIC DNA]</scope>
    <source>
        <strain evidence="3">DSM 22607</strain>
    </source>
</reference>
<dbReference type="Proteomes" id="UP000070366">
    <property type="component" value="Unassembled WGS sequence"/>
</dbReference>
<dbReference type="STRING" id="626937.HMPREF3293_00111"/>
<dbReference type="RefSeq" id="WP_066523587.1">
    <property type="nucleotide sequence ID" value="NZ_CABMOF010000023.1"/>
</dbReference>
<evidence type="ECO:0000313" key="3">
    <source>
        <dbReference type="Proteomes" id="UP000070366"/>
    </source>
</evidence>
<keyword evidence="3" id="KW-1185">Reference proteome</keyword>
<evidence type="ECO:0000313" key="2">
    <source>
        <dbReference type="EMBL" id="KXK67016.1"/>
    </source>
</evidence>
<evidence type="ECO:0000259" key="1">
    <source>
        <dbReference type="Pfam" id="PF20557"/>
    </source>
</evidence>
<name>A0A136Q8W5_9FIRM</name>
<comment type="caution">
    <text evidence="2">The sequence shown here is derived from an EMBL/GenBank/DDBJ whole genome shotgun (WGS) entry which is preliminary data.</text>
</comment>
<dbReference type="Pfam" id="PF20557">
    <property type="entry name" value="DnaT_2"/>
    <property type="match status" value="1"/>
</dbReference>
<accession>A0A136Q8W5</accession>
<feature type="domain" description="Putative DnaT-like" evidence="1">
    <location>
        <begin position="5"/>
        <end position="171"/>
    </location>
</feature>
<protein>
    <recommendedName>
        <fullName evidence="1">Putative DnaT-like domain-containing protein</fullName>
    </recommendedName>
</protein>
<dbReference type="EMBL" id="LSZW01000006">
    <property type="protein sequence ID" value="KXK67016.1"/>
    <property type="molecule type" value="Genomic_DNA"/>
</dbReference>
<organism evidence="2 3">
    <name type="scientific">Christensenella minuta</name>
    <dbReference type="NCBI Taxonomy" id="626937"/>
    <lineage>
        <taxon>Bacteria</taxon>
        <taxon>Bacillati</taxon>
        <taxon>Bacillota</taxon>
        <taxon>Clostridia</taxon>
        <taxon>Christensenellales</taxon>
        <taxon>Christensenellaceae</taxon>
        <taxon>Christensenella</taxon>
    </lineage>
</organism>
<dbReference type="InterPro" id="IPR046787">
    <property type="entry name" value="DnaT_2"/>
</dbReference>